<reference evidence="8 9" key="1">
    <citation type="submission" date="2024-01" db="EMBL/GenBank/DDBJ databases">
        <title>Sphingobacterium tenebrionis sp. nov., a novel endophyte isolated from tenebrio molitor intestines.</title>
        <authorList>
            <person name="Zhang C."/>
        </authorList>
    </citation>
    <scope>NUCLEOTIDE SEQUENCE [LARGE SCALE GENOMIC DNA]</scope>
    <source>
        <strain evidence="8 9">PU5-4</strain>
    </source>
</reference>
<dbReference type="InterPro" id="IPR012944">
    <property type="entry name" value="SusD_RagB_dom"/>
</dbReference>
<dbReference type="RefSeq" id="WP_134776247.1">
    <property type="nucleotide sequence ID" value="NZ_JAYLLN010000002.1"/>
</dbReference>
<evidence type="ECO:0000313" key="9">
    <source>
        <dbReference type="Proteomes" id="UP001363035"/>
    </source>
</evidence>
<evidence type="ECO:0000259" key="6">
    <source>
        <dbReference type="Pfam" id="PF07980"/>
    </source>
</evidence>
<comment type="subcellular location">
    <subcellularLocation>
        <location evidence="1">Cell outer membrane</location>
    </subcellularLocation>
</comment>
<evidence type="ECO:0000256" key="1">
    <source>
        <dbReference type="ARBA" id="ARBA00004442"/>
    </source>
</evidence>
<evidence type="ECO:0000256" key="5">
    <source>
        <dbReference type="ARBA" id="ARBA00023237"/>
    </source>
</evidence>
<proteinExistence type="inferred from homology"/>
<keyword evidence="3" id="KW-0732">Signal</keyword>
<sequence length="596" mass="67759">MKIFKSIIYIALATSLATGNTSCTKLLDLSPEGTLTENTTFTSYDNFITYSWQFYGIFPGYSNSVPNSEVNGDLFALANNNATSDWIWNRIVIPGTSSDYNAPYVQIRAINILLNNIDAASQLSDVEKKHIRSIGYFFKAYNYMDLLNKFGGVIWVENAINDGDKEILYGTPSSRDEIAQKIMDMLTFAEANIKVAGDGKNTINVHTVRALISRFGLREGTWRKYHGLSDSEKYLNVSVDASSKLIASFPELHNDYDELFNSESLANNSEVLLYKQYEVNQITHTLASLARNSSGRWDLTKKAADLYLMKDGQTRWTSPQFAGDDTPYKEFRNRDIRLYYTVPPPFKVITNHPSYTFEHTENLADREYIDLMNILSIPSRKTLPTINWQGLVLRQEPHYADYTNGQPFNVTFTGYRFYKFSNKIKILQNEDINDAPIFRMGEVFLNLAEAKYELGTFNQGVADQTINKLRKRGQVASLQLTAIPSDPTRDASVTPILWEIRRERAIELMGEGFRFDDLRRWKKMDYASARKIGRYIQKGVDVPANAPIPILNGGSSGNIAYEGTPPSFPEYYYLYPIPSAEIVLNPNIKQNPGWVK</sequence>
<evidence type="ECO:0000259" key="7">
    <source>
        <dbReference type="Pfam" id="PF14322"/>
    </source>
</evidence>
<organism evidence="8 9">
    <name type="scientific">Sphingobacterium tenebrionis</name>
    <dbReference type="NCBI Taxonomy" id="3111775"/>
    <lineage>
        <taxon>Bacteria</taxon>
        <taxon>Pseudomonadati</taxon>
        <taxon>Bacteroidota</taxon>
        <taxon>Sphingobacteriia</taxon>
        <taxon>Sphingobacteriales</taxon>
        <taxon>Sphingobacteriaceae</taxon>
        <taxon>Sphingobacterium</taxon>
    </lineage>
</organism>
<dbReference type="EMBL" id="JAYLLN010000002">
    <property type="protein sequence ID" value="MEI5983654.1"/>
    <property type="molecule type" value="Genomic_DNA"/>
</dbReference>
<comment type="caution">
    <text evidence="8">The sequence shown here is derived from an EMBL/GenBank/DDBJ whole genome shotgun (WGS) entry which is preliminary data.</text>
</comment>
<dbReference type="Pfam" id="PF14322">
    <property type="entry name" value="SusD-like_3"/>
    <property type="match status" value="1"/>
</dbReference>
<evidence type="ECO:0000256" key="2">
    <source>
        <dbReference type="ARBA" id="ARBA00006275"/>
    </source>
</evidence>
<comment type="similarity">
    <text evidence="2">Belongs to the SusD family.</text>
</comment>
<dbReference type="InterPro" id="IPR033985">
    <property type="entry name" value="SusD-like_N"/>
</dbReference>
<evidence type="ECO:0000256" key="3">
    <source>
        <dbReference type="ARBA" id="ARBA00022729"/>
    </source>
</evidence>
<feature type="domain" description="SusD-like N-terminal" evidence="7">
    <location>
        <begin position="68"/>
        <end position="160"/>
    </location>
</feature>
<dbReference type="InterPro" id="IPR011990">
    <property type="entry name" value="TPR-like_helical_dom_sf"/>
</dbReference>
<evidence type="ECO:0000256" key="4">
    <source>
        <dbReference type="ARBA" id="ARBA00023136"/>
    </source>
</evidence>
<name>A0ABU8I1Q5_9SPHI</name>
<accession>A0ABU8I1Q5</accession>
<dbReference type="Pfam" id="PF07980">
    <property type="entry name" value="SusD_RagB"/>
    <property type="match status" value="1"/>
</dbReference>
<dbReference type="Gene3D" id="1.25.40.390">
    <property type="match status" value="1"/>
</dbReference>
<keyword evidence="9" id="KW-1185">Reference proteome</keyword>
<protein>
    <submittedName>
        <fullName evidence="8">RagB/SusD family nutrient uptake outer membrane protein</fullName>
    </submittedName>
</protein>
<keyword evidence="5" id="KW-0998">Cell outer membrane</keyword>
<dbReference type="SUPFAM" id="SSF48452">
    <property type="entry name" value="TPR-like"/>
    <property type="match status" value="1"/>
</dbReference>
<keyword evidence="4" id="KW-0472">Membrane</keyword>
<gene>
    <name evidence="8" type="ORF">VJ786_01930</name>
</gene>
<dbReference type="Proteomes" id="UP001363035">
    <property type="component" value="Unassembled WGS sequence"/>
</dbReference>
<feature type="domain" description="RagB/SusD" evidence="6">
    <location>
        <begin position="290"/>
        <end position="594"/>
    </location>
</feature>
<evidence type="ECO:0000313" key="8">
    <source>
        <dbReference type="EMBL" id="MEI5983654.1"/>
    </source>
</evidence>